<dbReference type="GO" id="GO:0051301">
    <property type="term" value="P:cell division"/>
    <property type="evidence" value="ECO:0007669"/>
    <property type="project" value="InterPro"/>
</dbReference>
<feature type="coiled-coil region" evidence="1">
    <location>
        <begin position="755"/>
        <end position="804"/>
    </location>
</feature>
<evidence type="ECO:0000256" key="1">
    <source>
        <dbReference type="SAM" id="Coils"/>
    </source>
</evidence>
<dbReference type="AlphaFoldDB" id="A0A493TKZ8"/>
<feature type="coiled-coil region" evidence="1">
    <location>
        <begin position="211"/>
        <end position="305"/>
    </location>
</feature>
<feature type="coiled-coil region" evidence="1">
    <location>
        <begin position="915"/>
        <end position="949"/>
    </location>
</feature>
<evidence type="ECO:0000313" key="3">
    <source>
        <dbReference type="Ensembl" id="ENSAPLP00000026551.1"/>
    </source>
</evidence>
<dbReference type="STRING" id="8840.ENSAPLP00000026551"/>
<name>A0A493TKZ8_ANAPP</name>
<feature type="coiled-coil region" evidence="1">
    <location>
        <begin position="551"/>
        <end position="641"/>
    </location>
</feature>
<sequence length="950" mass="106608">MAGCGHRRHPRGHRCHPHGLQRHPRAHRGRGHQHHPRSHRGCGHQCHPPAHHGCWHQRHPRAHRGHRHRHDPAGPPGQEPWHICSGSRQGQCHRDRLAALVVRVPTGGGTGGTVPLRCPLPTLGSVPSCPREQLRSLSHAELEGRLENALIIIEVLVLQLRSWQESQRSLPSVGPAKQRDAPAQTDITWSQGEEQIYHGLYLELHRKSQALQRQRGTEQELAQELAQATEAMDTWARQGLQLHSLAERALRSLQEDQGALAQEKEQVKALVSRCVAVLQSVPDKLQSCLQERDEAQQRADEALRAKAECDSFLEAFSSHARAQISAQNQSLASQQELLGLLESTIHQQASLAAESQLFRELADIAFANLQEEQRVLDDEWERVRALVSRCTALAWKMPDKLQSCLQEQEEAQQRADETLRAKEEVSQRLEETSAALQDAVAQVEQLTVTNSRLGAGRGTHGGCRDGGRGGGGWSRSSHSQLSPCRPGHPDEAAGQRAAGAGRAPARNHRPEGGDLPVGSAPPFIPPPKNPQNTPVGSLHPYPIPIRLTRGRDALQRECGELSQELREATECREFLDQENRMSRRQLMEVEAKLKSTLAELQERSLQHEKLKESHKCLQDKQAALLRELERTKAELQDSQLKREKVSWCLADIADSKLRLQELADCLRASLEKEKDDDTPLRSRTWTPAPRIPAHRTPYRAGGSVGSALKNTSGRDGNEAAGFGSVPQTKPSSDKVFSTPKRAEPEGDLIERVAELRAVVSELSLLSTRIQELEQSEFKALEAKISKLQRRLEKVTDESQERMDDQAATIAKLNKALQGKIQNEKVLQDILKQQEEHMLDLIDKSGEVTRLNGEVSQLRRSLQRAETEAKVLWEEVRGQEPKVDAARVQERILMRQEVDKLRLLLLEKMDENSQLSDKYLEQIQGLELRLQQSQKLLKAYEETQEKMKKVS</sequence>
<feature type="region of interest" description="Disordered" evidence="2">
    <location>
        <begin position="451"/>
        <end position="538"/>
    </location>
</feature>
<evidence type="ECO:0000256" key="2">
    <source>
        <dbReference type="SAM" id="MobiDB-lite"/>
    </source>
</evidence>
<dbReference type="InterPro" id="IPR028728">
    <property type="entry name" value="Astrin"/>
</dbReference>
<feature type="compositionally biased region" description="Basic residues" evidence="2">
    <location>
        <begin position="49"/>
        <end position="70"/>
    </location>
</feature>
<proteinExistence type="predicted"/>
<feature type="coiled-coil region" evidence="1">
    <location>
        <begin position="401"/>
        <end position="449"/>
    </location>
</feature>
<keyword evidence="4" id="KW-1185">Reference proteome</keyword>
<dbReference type="Ensembl" id="ENSAPLT00000019788.1">
    <property type="protein sequence ID" value="ENSAPLP00000026551.1"/>
    <property type="gene ID" value="ENSAPLG00000028176.1"/>
</dbReference>
<protein>
    <recommendedName>
        <fullName evidence="5">Sperm associated antigen 5</fullName>
    </recommendedName>
</protein>
<evidence type="ECO:0008006" key="5">
    <source>
        <dbReference type="Google" id="ProtNLM"/>
    </source>
</evidence>
<feature type="compositionally biased region" description="Low complexity" evidence="2">
    <location>
        <begin position="494"/>
        <end position="504"/>
    </location>
</feature>
<reference evidence="3" key="2">
    <citation type="submission" date="2025-08" db="UniProtKB">
        <authorList>
            <consortium name="Ensembl"/>
        </authorList>
    </citation>
    <scope>IDENTIFICATION</scope>
</reference>
<feature type="compositionally biased region" description="Basic residues" evidence="2">
    <location>
        <begin position="1"/>
        <end position="42"/>
    </location>
</feature>
<dbReference type="PANTHER" id="PTHR15347">
    <property type="entry name" value="SPERM-ASSOCIATED ANTIGEN 5"/>
    <property type="match status" value="1"/>
</dbReference>
<reference evidence="4" key="1">
    <citation type="submission" date="2017-10" db="EMBL/GenBank/DDBJ databases">
        <title>A new Pekin duck reference genome.</title>
        <authorList>
            <person name="Hou Z.-C."/>
            <person name="Zhou Z.-K."/>
            <person name="Zhu F."/>
            <person name="Hou S.-S."/>
        </authorList>
    </citation>
    <scope>NUCLEOTIDE SEQUENCE [LARGE SCALE GENOMIC DNA]</scope>
</reference>
<dbReference type="GO" id="GO:0051988">
    <property type="term" value="P:regulation of attachment of spindle microtubules to kinetochore"/>
    <property type="evidence" value="ECO:0007669"/>
    <property type="project" value="InterPro"/>
</dbReference>
<dbReference type="GeneTree" id="ENSGT00400000022377"/>
<dbReference type="Proteomes" id="UP000016666">
    <property type="component" value="Unassembled WGS sequence"/>
</dbReference>
<feature type="region of interest" description="Disordered" evidence="2">
    <location>
        <begin position="1"/>
        <end position="87"/>
    </location>
</feature>
<accession>A0A493TKZ8</accession>
<dbReference type="PANTHER" id="PTHR15347:SF1">
    <property type="entry name" value="SPERM-ASSOCIATED ANTIGEN 5"/>
    <property type="match status" value="1"/>
</dbReference>
<reference evidence="3" key="3">
    <citation type="submission" date="2025-09" db="UniProtKB">
        <authorList>
            <consortium name="Ensembl"/>
        </authorList>
    </citation>
    <scope>IDENTIFICATION</scope>
</reference>
<evidence type="ECO:0000313" key="4">
    <source>
        <dbReference type="Proteomes" id="UP000016666"/>
    </source>
</evidence>
<keyword evidence="1" id="KW-0175">Coiled coil</keyword>
<organism evidence="3 4">
    <name type="scientific">Anas platyrhynchos platyrhynchos</name>
    <name type="common">Northern mallard</name>
    <dbReference type="NCBI Taxonomy" id="8840"/>
    <lineage>
        <taxon>Eukaryota</taxon>
        <taxon>Metazoa</taxon>
        <taxon>Chordata</taxon>
        <taxon>Craniata</taxon>
        <taxon>Vertebrata</taxon>
        <taxon>Euteleostomi</taxon>
        <taxon>Archelosauria</taxon>
        <taxon>Archosauria</taxon>
        <taxon>Dinosauria</taxon>
        <taxon>Saurischia</taxon>
        <taxon>Theropoda</taxon>
        <taxon>Coelurosauria</taxon>
        <taxon>Aves</taxon>
        <taxon>Neognathae</taxon>
        <taxon>Galloanserae</taxon>
        <taxon>Anseriformes</taxon>
        <taxon>Anatidae</taxon>
        <taxon>Anatinae</taxon>
        <taxon>Anas</taxon>
    </lineage>
</organism>
<feature type="region of interest" description="Disordered" evidence="2">
    <location>
        <begin position="672"/>
        <end position="742"/>
    </location>
</feature>